<dbReference type="Gene3D" id="1.10.1200.10">
    <property type="entry name" value="ACP-like"/>
    <property type="match status" value="1"/>
</dbReference>
<dbReference type="InterPro" id="IPR001242">
    <property type="entry name" value="Condensation_dom"/>
</dbReference>
<dbReference type="GO" id="GO:0044550">
    <property type="term" value="P:secondary metabolite biosynthetic process"/>
    <property type="evidence" value="ECO:0007669"/>
    <property type="project" value="TreeGrafter"/>
</dbReference>
<dbReference type="Pfam" id="PF00550">
    <property type="entry name" value="PP-binding"/>
    <property type="match status" value="1"/>
</dbReference>
<dbReference type="InterPro" id="IPR036736">
    <property type="entry name" value="ACP-like_sf"/>
</dbReference>
<name>A0AA43U025_9LECA</name>
<dbReference type="AlphaFoldDB" id="A0AA43U025"/>
<gene>
    <name evidence="3" type="ORF">OHK93_002097</name>
</gene>
<dbReference type="Pfam" id="PF00668">
    <property type="entry name" value="Condensation"/>
    <property type="match status" value="1"/>
</dbReference>
<dbReference type="PANTHER" id="PTHR45527:SF1">
    <property type="entry name" value="FATTY ACID SYNTHASE"/>
    <property type="match status" value="1"/>
</dbReference>
<feature type="domain" description="Carrier" evidence="2">
    <location>
        <begin position="1"/>
        <end position="74"/>
    </location>
</feature>
<keyword evidence="1" id="KW-0436">Ligase</keyword>
<evidence type="ECO:0000313" key="4">
    <source>
        <dbReference type="Proteomes" id="UP001161017"/>
    </source>
</evidence>
<sequence length="513" mass="57987">MTQRDTLRQCWSAVLDLEIDDISDCSNFLDLGGDSVQAIRLVEVARKHRLRLDVETVFNCPDFQDMLTSSDSATAIEASEAPFEEQLDTTAVQICADVCGVRPKLVEDIFPTIGMQNDMMKGHLHSGAWLIQMVFELQGTQNIEYVCKAFETIRAKNQVFRTRLVQMDSGVLQVALKDPIVWQKATDLKEYLTKDSKLRMGYGQPLVRHAVIQESGKTYIVWTCLHCVMDGWTRRLLWQDLESYLENPVAFTAKPHRPSFKDFVNYRRSLDSEEANKFFKEYLATIPNTKSLYTIPKDYTALTNRSVTTEIFVDRPTRGTVTFPTMGLAALALAVGQVTASYEITLETLRGARTEPMPGIESVMGPLLSGMLLKIQLPREEPVSAFLRKIQDTATQMLKYEAFSLKHYPAFGTNQITFNWHPLGSDLLTKAARFSVGEDQASFRAVQRLYPNPQASLGYVFNLYDQGDHLRVLSEFDDQLLEAPLIERVQDLFAEKLKKICGGQEVSVGSLMT</sequence>
<evidence type="ECO:0000313" key="3">
    <source>
        <dbReference type="EMBL" id="MDI1490892.1"/>
    </source>
</evidence>
<organism evidence="3 4">
    <name type="scientific">Ramalina farinacea</name>
    <dbReference type="NCBI Taxonomy" id="258253"/>
    <lineage>
        <taxon>Eukaryota</taxon>
        <taxon>Fungi</taxon>
        <taxon>Dikarya</taxon>
        <taxon>Ascomycota</taxon>
        <taxon>Pezizomycotina</taxon>
        <taxon>Lecanoromycetes</taxon>
        <taxon>OSLEUM clade</taxon>
        <taxon>Lecanoromycetidae</taxon>
        <taxon>Lecanorales</taxon>
        <taxon>Lecanorineae</taxon>
        <taxon>Ramalinaceae</taxon>
        <taxon>Ramalina</taxon>
    </lineage>
</organism>
<dbReference type="Gene3D" id="3.30.559.10">
    <property type="entry name" value="Chloramphenicol acetyltransferase-like domain"/>
    <property type="match status" value="1"/>
</dbReference>
<reference evidence="3" key="1">
    <citation type="journal article" date="2023" name="Genome Biol. Evol.">
        <title>First Whole Genome Sequence and Flow Cytometry Genome Size Data for the Lichen-Forming Fungus Ramalina farinacea (Ascomycota).</title>
        <authorList>
            <person name="Llewellyn T."/>
            <person name="Mian S."/>
            <person name="Hill R."/>
            <person name="Leitch I.J."/>
            <person name="Gaya E."/>
        </authorList>
    </citation>
    <scope>NUCLEOTIDE SEQUENCE</scope>
    <source>
        <strain evidence="3">LIQ254RAFAR</strain>
    </source>
</reference>
<dbReference type="GO" id="GO:0016874">
    <property type="term" value="F:ligase activity"/>
    <property type="evidence" value="ECO:0007669"/>
    <property type="project" value="UniProtKB-KW"/>
</dbReference>
<dbReference type="InterPro" id="IPR009081">
    <property type="entry name" value="PP-bd_ACP"/>
</dbReference>
<dbReference type="EMBL" id="JAPUFD010000013">
    <property type="protein sequence ID" value="MDI1490892.1"/>
    <property type="molecule type" value="Genomic_DNA"/>
</dbReference>
<keyword evidence="4" id="KW-1185">Reference proteome</keyword>
<dbReference type="PANTHER" id="PTHR45527">
    <property type="entry name" value="NONRIBOSOMAL PEPTIDE SYNTHETASE"/>
    <property type="match status" value="1"/>
</dbReference>
<dbReference type="GO" id="GO:0031177">
    <property type="term" value="F:phosphopantetheine binding"/>
    <property type="evidence" value="ECO:0007669"/>
    <property type="project" value="TreeGrafter"/>
</dbReference>
<dbReference type="GO" id="GO:0005737">
    <property type="term" value="C:cytoplasm"/>
    <property type="evidence" value="ECO:0007669"/>
    <property type="project" value="TreeGrafter"/>
</dbReference>
<dbReference type="SUPFAM" id="SSF52777">
    <property type="entry name" value="CoA-dependent acyltransferases"/>
    <property type="match status" value="2"/>
</dbReference>
<evidence type="ECO:0000256" key="1">
    <source>
        <dbReference type="ARBA" id="ARBA00022598"/>
    </source>
</evidence>
<protein>
    <recommendedName>
        <fullName evidence="2">Carrier domain-containing protein</fullName>
    </recommendedName>
</protein>
<evidence type="ECO:0000259" key="2">
    <source>
        <dbReference type="PROSITE" id="PS50075"/>
    </source>
</evidence>
<comment type="caution">
    <text evidence="3">The sequence shown here is derived from an EMBL/GenBank/DDBJ whole genome shotgun (WGS) entry which is preliminary data.</text>
</comment>
<dbReference type="PROSITE" id="PS50075">
    <property type="entry name" value="CARRIER"/>
    <property type="match status" value="1"/>
</dbReference>
<dbReference type="Proteomes" id="UP001161017">
    <property type="component" value="Unassembled WGS sequence"/>
</dbReference>
<proteinExistence type="predicted"/>
<dbReference type="InterPro" id="IPR023213">
    <property type="entry name" value="CAT-like_dom_sf"/>
</dbReference>
<accession>A0AA43U025</accession>
<dbReference type="GO" id="GO:0043041">
    <property type="term" value="P:amino acid activation for nonribosomal peptide biosynthetic process"/>
    <property type="evidence" value="ECO:0007669"/>
    <property type="project" value="TreeGrafter"/>
</dbReference>
<dbReference type="SUPFAM" id="SSF47336">
    <property type="entry name" value="ACP-like"/>
    <property type="match status" value="1"/>
</dbReference>
<dbReference type="Gene3D" id="3.30.559.30">
    <property type="entry name" value="Nonribosomal peptide synthetase, condensation domain"/>
    <property type="match status" value="1"/>
</dbReference>